<dbReference type="Proteomes" id="UP001500738">
    <property type="component" value="Unassembled WGS sequence"/>
</dbReference>
<evidence type="ECO:0000259" key="1">
    <source>
        <dbReference type="Pfam" id="PF12728"/>
    </source>
</evidence>
<evidence type="ECO:0000313" key="2">
    <source>
        <dbReference type="EMBL" id="GAA0862439.1"/>
    </source>
</evidence>
<sequence length="68" mass="7289">MQDTLAIKPLAVAPKDGFAMIGVSKSKGWDMIANRELEAFKVGRVTRITVASIEAYIARQLAARAVAA</sequence>
<dbReference type="RefSeq" id="WP_215351147.1">
    <property type="nucleotide sequence ID" value="NZ_BAAAFE010000003.1"/>
</dbReference>
<protein>
    <recommendedName>
        <fullName evidence="1">Helix-turn-helix domain-containing protein</fullName>
    </recommendedName>
</protein>
<comment type="caution">
    <text evidence="2">The sequence shown here is derived from an EMBL/GenBank/DDBJ whole genome shotgun (WGS) entry which is preliminary data.</text>
</comment>
<reference evidence="2 3" key="1">
    <citation type="journal article" date="2019" name="Int. J. Syst. Evol. Microbiol.">
        <title>The Global Catalogue of Microorganisms (GCM) 10K type strain sequencing project: providing services to taxonomists for standard genome sequencing and annotation.</title>
        <authorList>
            <consortium name="The Broad Institute Genomics Platform"/>
            <consortium name="The Broad Institute Genome Sequencing Center for Infectious Disease"/>
            <person name="Wu L."/>
            <person name="Ma J."/>
        </authorList>
    </citation>
    <scope>NUCLEOTIDE SEQUENCE [LARGE SCALE GENOMIC DNA]</scope>
    <source>
        <strain evidence="2 3">JCM 15910</strain>
    </source>
</reference>
<organism evidence="2 3">
    <name type="scientific">Sphingopyxis soli</name>
    <dbReference type="NCBI Taxonomy" id="592051"/>
    <lineage>
        <taxon>Bacteria</taxon>
        <taxon>Pseudomonadati</taxon>
        <taxon>Pseudomonadota</taxon>
        <taxon>Alphaproteobacteria</taxon>
        <taxon>Sphingomonadales</taxon>
        <taxon>Sphingomonadaceae</taxon>
        <taxon>Sphingopyxis</taxon>
    </lineage>
</organism>
<feature type="domain" description="Helix-turn-helix" evidence="1">
    <location>
        <begin position="19"/>
        <end position="60"/>
    </location>
</feature>
<keyword evidence="3" id="KW-1185">Reference proteome</keyword>
<dbReference type="Pfam" id="PF12728">
    <property type="entry name" value="HTH_17"/>
    <property type="match status" value="1"/>
</dbReference>
<gene>
    <name evidence="2" type="ORF">GCM10009115_09100</name>
</gene>
<dbReference type="InterPro" id="IPR041657">
    <property type="entry name" value="HTH_17"/>
</dbReference>
<dbReference type="EMBL" id="BAAAFE010000003">
    <property type="protein sequence ID" value="GAA0862439.1"/>
    <property type="molecule type" value="Genomic_DNA"/>
</dbReference>
<accession>A0ABN1LZY3</accession>
<name>A0ABN1LZY3_9SPHN</name>
<proteinExistence type="predicted"/>
<evidence type="ECO:0000313" key="3">
    <source>
        <dbReference type="Proteomes" id="UP001500738"/>
    </source>
</evidence>